<reference evidence="2 3" key="1">
    <citation type="submission" date="2011-09" db="EMBL/GenBank/DDBJ databases">
        <title>The draft genome of Treponema saccharophilum DSM 2985.</title>
        <authorList>
            <consortium name="US DOE Joint Genome Institute (JGI-PGF)"/>
            <person name="Lucas S."/>
            <person name="Copeland A."/>
            <person name="Lapidus A."/>
            <person name="Glavina del Rio T."/>
            <person name="Dalin E."/>
            <person name="Tice H."/>
            <person name="Bruce D."/>
            <person name="Goodwin L."/>
            <person name="Pitluck S."/>
            <person name="Peters L."/>
            <person name="Kyrpides N."/>
            <person name="Mavromatis K."/>
            <person name="Ivanova N."/>
            <person name="Markowitz V."/>
            <person name="Cheng J.-F."/>
            <person name="Hugenholtz P."/>
            <person name="Woyke T."/>
            <person name="Wu D."/>
            <person name="Gronow S."/>
            <person name="Wellnitz S."/>
            <person name="Brambilla E."/>
            <person name="Klenk H.-P."/>
            <person name="Eisen J.A."/>
        </authorList>
    </citation>
    <scope>NUCLEOTIDE SEQUENCE [LARGE SCALE GENOMIC DNA]</scope>
    <source>
        <strain evidence="2 3">DSM 2985</strain>
    </source>
</reference>
<comment type="caution">
    <text evidence="2">The sequence shown here is derived from an EMBL/GenBank/DDBJ whole genome shotgun (WGS) entry which is preliminary data.</text>
</comment>
<dbReference type="Proteomes" id="UP000003571">
    <property type="component" value="Unassembled WGS sequence"/>
</dbReference>
<dbReference type="InterPro" id="IPR003646">
    <property type="entry name" value="SH3-like_bac-type"/>
</dbReference>
<dbReference type="EMBL" id="AGRW01000047">
    <property type="protein sequence ID" value="EIC01749.1"/>
    <property type="molecule type" value="Genomic_DNA"/>
</dbReference>
<accession>H7EL24</accession>
<keyword evidence="3" id="KW-1185">Reference proteome</keyword>
<dbReference type="RefSeq" id="WP_002704507.1">
    <property type="nucleotide sequence ID" value="NZ_AGRW01000047.1"/>
</dbReference>
<dbReference type="STRING" id="907348.TresaDRAFT_1038"/>
<name>H7EL24_9SPIR</name>
<sequence length="217" mass="24895">MRDKPSLSGKKKFALKCNERVQLIEETAEKETIGEFEEPWCKIRTQDGSWGFVYGAYLSKSLASAAYFRCYEALHPVADYLEGLADEFTSTMNIEKNMRNISSFNEEDTNRVYGQGMNFIFYPTKDNESGKEGYFLLGVYVFDNGSLPKDFPIRLGDSLEKVYEIFGKEPNGERYYLDDGEEIKAWEGWGNICHVEMLVFDNGESVMGIKFIFAPGW</sequence>
<evidence type="ECO:0000313" key="2">
    <source>
        <dbReference type="EMBL" id="EIC01749.1"/>
    </source>
</evidence>
<dbReference type="Pfam" id="PF08239">
    <property type="entry name" value="SH3_3"/>
    <property type="match status" value="1"/>
</dbReference>
<feature type="domain" description="SH3b" evidence="1">
    <location>
        <begin position="1"/>
        <end position="59"/>
    </location>
</feature>
<dbReference type="Gene3D" id="2.30.30.40">
    <property type="entry name" value="SH3 Domains"/>
    <property type="match status" value="1"/>
</dbReference>
<evidence type="ECO:0000313" key="3">
    <source>
        <dbReference type="Proteomes" id="UP000003571"/>
    </source>
</evidence>
<organism evidence="2 3">
    <name type="scientific">Treponema saccharophilum DSM 2985</name>
    <dbReference type="NCBI Taxonomy" id="907348"/>
    <lineage>
        <taxon>Bacteria</taxon>
        <taxon>Pseudomonadati</taxon>
        <taxon>Spirochaetota</taxon>
        <taxon>Spirochaetia</taxon>
        <taxon>Spirochaetales</taxon>
        <taxon>Treponemataceae</taxon>
        <taxon>Treponema</taxon>
    </lineage>
</organism>
<dbReference type="AlphaFoldDB" id="H7EL24"/>
<dbReference type="PATRIC" id="fig|907348.3.peg.1607"/>
<proteinExistence type="predicted"/>
<gene>
    <name evidence="2" type="ORF">TresaDRAFT_1038</name>
</gene>
<protein>
    <recommendedName>
        <fullName evidence="1">SH3b domain-containing protein</fullName>
    </recommendedName>
</protein>
<dbReference type="eggNOG" id="ENOG50322IJ">
    <property type="taxonomic scope" value="Bacteria"/>
</dbReference>
<evidence type="ECO:0000259" key="1">
    <source>
        <dbReference type="Pfam" id="PF08239"/>
    </source>
</evidence>